<name>A0ABD6AN20_9EURY</name>
<dbReference type="AlphaFoldDB" id="A0ABD6AN20"/>
<accession>A0ABD6AN20</accession>
<sequence length="182" mass="19412">MSRSGTWSFATARGTVRVAPGELRIRRSIAQTVTESGRALADGRLPSALRDVGWAGIGAVTMLVPPAVEWLLRGGGARTTVGLIGLFTAVGGVATSVASERTATIPLRDVEHVDFDEGEIEIVHRSGDDDERETETVRPLNDEERSDAAVALRLRGVDLRGVKEDEAVSRTVVDAPKTELLA</sequence>
<organism evidence="2 3">
    <name type="scientific">Halorubrum rutilum</name>
    <dbReference type="NCBI Taxonomy" id="1364933"/>
    <lineage>
        <taxon>Archaea</taxon>
        <taxon>Methanobacteriati</taxon>
        <taxon>Methanobacteriota</taxon>
        <taxon>Stenosarchaea group</taxon>
        <taxon>Halobacteria</taxon>
        <taxon>Halobacteriales</taxon>
        <taxon>Haloferacaceae</taxon>
        <taxon>Halorubrum</taxon>
    </lineage>
</organism>
<dbReference type="RefSeq" id="WP_256408204.1">
    <property type="nucleotide sequence ID" value="NZ_JANHDN010000002.1"/>
</dbReference>
<evidence type="ECO:0000313" key="3">
    <source>
        <dbReference type="Proteomes" id="UP001596545"/>
    </source>
</evidence>
<evidence type="ECO:0000313" key="2">
    <source>
        <dbReference type="EMBL" id="MFC7325472.1"/>
    </source>
</evidence>
<dbReference type="Proteomes" id="UP001596545">
    <property type="component" value="Unassembled WGS sequence"/>
</dbReference>
<feature type="compositionally biased region" description="Basic and acidic residues" evidence="1">
    <location>
        <begin position="134"/>
        <end position="144"/>
    </location>
</feature>
<keyword evidence="3" id="KW-1185">Reference proteome</keyword>
<proteinExistence type="predicted"/>
<gene>
    <name evidence="2" type="ORF">ACFQMF_12875</name>
</gene>
<reference evidence="2 3" key="1">
    <citation type="journal article" date="2019" name="Int. J. Syst. Evol. Microbiol.">
        <title>The Global Catalogue of Microorganisms (GCM) 10K type strain sequencing project: providing services to taxonomists for standard genome sequencing and annotation.</title>
        <authorList>
            <consortium name="The Broad Institute Genomics Platform"/>
            <consortium name="The Broad Institute Genome Sequencing Center for Infectious Disease"/>
            <person name="Wu L."/>
            <person name="Ma J."/>
        </authorList>
    </citation>
    <scope>NUCLEOTIDE SEQUENCE [LARGE SCALE GENOMIC DNA]</scope>
    <source>
        <strain evidence="2 3">CGMCC 1.12554</strain>
    </source>
</reference>
<feature type="region of interest" description="Disordered" evidence="1">
    <location>
        <begin position="125"/>
        <end position="144"/>
    </location>
</feature>
<comment type="caution">
    <text evidence="2">The sequence shown here is derived from an EMBL/GenBank/DDBJ whole genome shotgun (WGS) entry which is preliminary data.</text>
</comment>
<protein>
    <submittedName>
        <fullName evidence="2">Uncharacterized protein</fullName>
    </submittedName>
</protein>
<evidence type="ECO:0000256" key="1">
    <source>
        <dbReference type="SAM" id="MobiDB-lite"/>
    </source>
</evidence>
<dbReference type="EMBL" id="JBHTBL010000011">
    <property type="protein sequence ID" value="MFC7325472.1"/>
    <property type="molecule type" value="Genomic_DNA"/>
</dbReference>